<dbReference type="EMBL" id="CP102290">
    <property type="protein sequence ID" value="UWP58952.1"/>
    <property type="molecule type" value="Genomic_DNA"/>
</dbReference>
<dbReference type="RefSeq" id="WP_028527297.1">
    <property type="nucleotide sequence ID" value="NZ_CABLBR010000001.1"/>
</dbReference>
<dbReference type="Proteomes" id="UP001060164">
    <property type="component" value="Chromosome"/>
</dbReference>
<evidence type="ECO:0000313" key="2">
    <source>
        <dbReference type="EMBL" id="UWP58952.1"/>
    </source>
</evidence>
<reference evidence="2" key="1">
    <citation type="journal article" date="2022" name="Cell">
        <title>Design, construction, and in vivo augmentation of a complex gut microbiome.</title>
        <authorList>
            <person name="Cheng A.G."/>
            <person name="Ho P.Y."/>
            <person name="Aranda-Diaz A."/>
            <person name="Jain S."/>
            <person name="Yu F.B."/>
            <person name="Meng X."/>
            <person name="Wang M."/>
            <person name="Iakiviak M."/>
            <person name="Nagashima K."/>
            <person name="Zhao A."/>
            <person name="Murugkar P."/>
            <person name="Patil A."/>
            <person name="Atabakhsh K."/>
            <person name="Weakley A."/>
            <person name="Yan J."/>
            <person name="Brumbaugh A.R."/>
            <person name="Higginbottom S."/>
            <person name="Dimas A."/>
            <person name="Shiver A.L."/>
            <person name="Deutschbauer A."/>
            <person name="Neff N."/>
            <person name="Sonnenburg J.L."/>
            <person name="Huang K.C."/>
            <person name="Fischbach M.A."/>
        </authorList>
    </citation>
    <scope>NUCLEOTIDE SEQUENCE</scope>
    <source>
        <strain evidence="2">DSM 19829</strain>
    </source>
</reference>
<feature type="domain" description="DUF5716" evidence="1">
    <location>
        <begin position="124"/>
        <end position="413"/>
    </location>
</feature>
<name>A0ABY5VF11_9FIRM</name>
<organism evidence="2 3">
    <name type="scientific">Ruminococcus gauvreauii</name>
    <dbReference type="NCBI Taxonomy" id="438033"/>
    <lineage>
        <taxon>Bacteria</taxon>
        <taxon>Bacillati</taxon>
        <taxon>Bacillota</taxon>
        <taxon>Clostridia</taxon>
        <taxon>Eubacteriales</taxon>
        <taxon>Oscillospiraceae</taxon>
        <taxon>Ruminococcus</taxon>
    </lineage>
</organism>
<accession>A0ABY5VF11</accession>
<evidence type="ECO:0000259" key="1">
    <source>
        <dbReference type="Pfam" id="PF18980"/>
    </source>
</evidence>
<dbReference type="Pfam" id="PF18980">
    <property type="entry name" value="DUF5716_C"/>
    <property type="match status" value="1"/>
</dbReference>
<dbReference type="Gene3D" id="3.30.420.40">
    <property type="match status" value="1"/>
</dbReference>
<gene>
    <name evidence="2" type="ORF">NQ502_16500</name>
</gene>
<evidence type="ECO:0000313" key="3">
    <source>
        <dbReference type="Proteomes" id="UP001060164"/>
    </source>
</evidence>
<protein>
    <submittedName>
        <fullName evidence="2">DUF5716 family protein</fullName>
    </submittedName>
</protein>
<proteinExistence type="predicted"/>
<dbReference type="InterPro" id="IPR043770">
    <property type="entry name" value="DUF5716_C"/>
</dbReference>
<keyword evidence="3" id="KW-1185">Reference proteome</keyword>
<sequence length="415" mass="47737">MNEVRNIIVGFELGETASQLCYYDRSEKEPVSLAVKAGTSQHTFPTYLSKKPGEESYHYGMEAEYFASHQDEILIQNLYECCLLTKEIEVDDQMVKPANLLTEFFRQALSMLGINNPVKNISGIMVTVPRLNKAFVDNMRTAFSMLGFPEGRCFLQDYDESFYYYALSQKPDFWSRKVGLFSFDREEVDFQSLSIDRQPKPALASIQRGKRIELDTVPEQRDLQFYELIQDSLGNDIYSSIFLIGNGFDKNWAVRSIPLLCKNQRHVFYGNNLYSKGACYAALEKVEERRLRDYLYLGEDLVLTGIGMELLVSGVQSYYPLVEPGIHWYEAVKDCEILLEDARELIFLVGKMKTNEMKRYCMKLPGLPDRPRKATRLQLHLEYESPKQCTIRVTDLGLGELFPASGLEWNEVVTG</sequence>